<dbReference type="InterPro" id="IPR011990">
    <property type="entry name" value="TPR-like_helical_dom_sf"/>
</dbReference>
<evidence type="ECO:0000256" key="4">
    <source>
        <dbReference type="ARBA" id="ARBA00022598"/>
    </source>
</evidence>
<dbReference type="EC" id="6.1.1.21" evidence="3"/>
<dbReference type="GO" id="GO:0004821">
    <property type="term" value="F:histidine-tRNA ligase activity"/>
    <property type="evidence" value="ECO:0007669"/>
    <property type="project" value="UniProtKB-EC"/>
</dbReference>
<dbReference type="FunFam" id="1.25.40.10:FF:000566">
    <property type="entry name" value="Pentatricopeptide repeat-containing protein"/>
    <property type="match status" value="1"/>
</dbReference>
<organism evidence="15 16">
    <name type="scientific">Gossypium barbadense</name>
    <name type="common">Sea Island cotton</name>
    <name type="synonym">Hibiscus barbadensis</name>
    <dbReference type="NCBI Taxonomy" id="3634"/>
    <lineage>
        <taxon>Eukaryota</taxon>
        <taxon>Viridiplantae</taxon>
        <taxon>Streptophyta</taxon>
        <taxon>Embryophyta</taxon>
        <taxon>Tracheophyta</taxon>
        <taxon>Spermatophyta</taxon>
        <taxon>Magnoliopsida</taxon>
        <taxon>eudicotyledons</taxon>
        <taxon>Gunneridae</taxon>
        <taxon>Pentapetalae</taxon>
        <taxon>rosids</taxon>
        <taxon>malvids</taxon>
        <taxon>Malvales</taxon>
        <taxon>Malvaceae</taxon>
        <taxon>Malvoideae</taxon>
        <taxon>Gossypium</taxon>
    </lineage>
</organism>
<reference evidence="15 16" key="1">
    <citation type="submission" date="2015-01" db="EMBL/GenBank/DDBJ databases">
        <title>Genome of allotetraploid Gossypium barbadense reveals genomic plasticity and fiber elongation in cotton evolution.</title>
        <authorList>
            <person name="Chen X."/>
            <person name="Liu X."/>
            <person name="Zhao B."/>
            <person name="Zheng H."/>
            <person name="Hu Y."/>
            <person name="Lu G."/>
            <person name="Yang C."/>
            <person name="Chen J."/>
            <person name="Shan C."/>
            <person name="Zhang L."/>
            <person name="Zhou Y."/>
            <person name="Wang L."/>
            <person name="Guo W."/>
            <person name="Bai Y."/>
            <person name="Ruan J."/>
            <person name="Shangguan X."/>
            <person name="Mao Y."/>
            <person name="Jiang J."/>
            <person name="Zhu Y."/>
            <person name="Lei J."/>
            <person name="Kang H."/>
            <person name="Chen S."/>
            <person name="He X."/>
            <person name="Wang R."/>
            <person name="Wang Y."/>
            <person name="Chen J."/>
            <person name="Wang L."/>
            <person name="Yu S."/>
            <person name="Wang B."/>
            <person name="Wei J."/>
            <person name="Song S."/>
            <person name="Lu X."/>
            <person name="Gao Z."/>
            <person name="Gu W."/>
            <person name="Deng X."/>
            <person name="Ma D."/>
            <person name="Wang S."/>
            <person name="Liang W."/>
            <person name="Fang L."/>
            <person name="Cai C."/>
            <person name="Zhu X."/>
            <person name="Zhou B."/>
            <person name="Zhang Y."/>
            <person name="Chen Z."/>
            <person name="Xu S."/>
            <person name="Zhu R."/>
            <person name="Wang S."/>
            <person name="Zhang T."/>
            <person name="Zhao G."/>
        </authorList>
    </citation>
    <scope>NUCLEOTIDE SEQUENCE [LARGE SCALE GENOMIC DNA]</scope>
    <source>
        <strain evidence="16">cv. Xinhai21</strain>
        <tissue evidence="15">Leaf</tissue>
    </source>
</reference>
<dbReference type="SUPFAM" id="SSF48452">
    <property type="entry name" value="TPR-like"/>
    <property type="match status" value="2"/>
</dbReference>
<dbReference type="InterPro" id="IPR004154">
    <property type="entry name" value="Anticodon-bd"/>
</dbReference>
<dbReference type="InterPro" id="IPR036621">
    <property type="entry name" value="Anticodon-bd_dom_sf"/>
</dbReference>
<dbReference type="EMBL" id="KZ665085">
    <property type="protein sequence ID" value="PPS01649.1"/>
    <property type="molecule type" value="Genomic_DNA"/>
</dbReference>
<dbReference type="Proteomes" id="UP000239757">
    <property type="component" value="Unassembled WGS sequence"/>
</dbReference>
<evidence type="ECO:0000256" key="11">
    <source>
        <dbReference type="PROSITE-ProRule" id="PRU00708"/>
    </source>
</evidence>
<evidence type="ECO:0000313" key="15">
    <source>
        <dbReference type="EMBL" id="PPS01649.1"/>
    </source>
</evidence>
<dbReference type="OrthoDB" id="185373at2759"/>
<dbReference type="GO" id="GO:0003723">
    <property type="term" value="F:RNA binding"/>
    <property type="evidence" value="ECO:0007669"/>
    <property type="project" value="InterPro"/>
</dbReference>
<comment type="catalytic activity">
    <reaction evidence="10">
        <text>tRNA(His) + L-histidine + ATP = L-histidyl-tRNA(His) + AMP + diphosphate + H(+)</text>
        <dbReference type="Rhea" id="RHEA:17313"/>
        <dbReference type="Rhea" id="RHEA-COMP:9665"/>
        <dbReference type="Rhea" id="RHEA-COMP:9689"/>
        <dbReference type="ChEBI" id="CHEBI:15378"/>
        <dbReference type="ChEBI" id="CHEBI:30616"/>
        <dbReference type="ChEBI" id="CHEBI:33019"/>
        <dbReference type="ChEBI" id="CHEBI:57595"/>
        <dbReference type="ChEBI" id="CHEBI:78442"/>
        <dbReference type="ChEBI" id="CHEBI:78527"/>
        <dbReference type="ChEBI" id="CHEBI:456215"/>
        <dbReference type="EC" id="6.1.1.21"/>
    </reaction>
</comment>
<dbReference type="Pfam" id="PF13041">
    <property type="entry name" value="PPR_2"/>
    <property type="match status" value="3"/>
</dbReference>
<keyword evidence="9" id="KW-0030">Aminoacyl-tRNA synthetase</keyword>
<accession>A0A2P5XE86</accession>
<feature type="repeat" description="PPR" evidence="11">
    <location>
        <begin position="1005"/>
        <end position="1035"/>
    </location>
</feature>
<proteinExistence type="inferred from homology"/>
<dbReference type="PROSITE" id="PS51375">
    <property type="entry name" value="PPR"/>
    <property type="match status" value="6"/>
</dbReference>
<dbReference type="CDD" id="cd00859">
    <property type="entry name" value="HisRS_anticodon"/>
    <property type="match status" value="1"/>
</dbReference>
<dbReference type="FunFam" id="1.25.40.10:FF:000677">
    <property type="entry name" value="Pentatricopeptide repeat-containing protein"/>
    <property type="match status" value="1"/>
</dbReference>
<evidence type="ECO:0000256" key="3">
    <source>
        <dbReference type="ARBA" id="ARBA00012815"/>
    </source>
</evidence>
<dbReference type="SUPFAM" id="SSF55681">
    <property type="entry name" value="Class II aaRS and biotin synthetases"/>
    <property type="match status" value="2"/>
</dbReference>
<dbReference type="InterPro" id="IPR032867">
    <property type="entry name" value="DYW_dom"/>
</dbReference>
<evidence type="ECO:0000313" key="16">
    <source>
        <dbReference type="Proteomes" id="UP000239757"/>
    </source>
</evidence>
<evidence type="ECO:0000256" key="10">
    <source>
        <dbReference type="ARBA" id="ARBA00047639"/>
    </source>
</evidence>
<dbReference type="InterPro" id="IPR041715">
    <property type="entry name" value="HisRS-like_core"/>
</dbReference>
<dbReference type="InterPro" id="IPR045864">
    <property type="entry name" value="aa-tRNA-synth_II/BPL/LPL"/>
</dbReference>
<dbReference type="NCBIfam" id="TIGR00756">
    <property type="entry name" value="PPR"/>
    <property type="match status" value="5"/>
</dbReference>
<dbReference type="InterPro" id="IPR033656">
    <property type="entry name" value="HisRS_anticodon"/>
</dbReference>
<evidence type="ECO:0000256" key="6">
    <source>
        <dbReference type="ARBA" id="ARBA00022741"/>
    </source>
</evidence>
<dbReference type="GO" id="GO:0030036">
    <property type="term" value="P:actin cytoskeleton organization"/>
    <property type="evidence" value="ECO:0007669"/>
    <property type="project" value="InterPro"/>
</dbReference>
<evidence type="ECO:0000256" key="2">
    <source>
        <dbReference type="ARBA" id="ARBA00008226"/>
    </source>
</evidence>
<keyword evidence="8" id="KW-0648">Protein biosynthesis</keyword>
<dbReference type="PROSITE" id="PS51389">
    <property type="entry name" value="XIN"/>
    <property type="match status" value="1"/>
</dbReference>
<dbReference type="InterPro" id="IPR046960">
    <property type="entry name" value="PPR_At4g14850-like_plant"/>
</dbReference>
<keyword evidence="5" id="KW-0677">Repeat</keyword>
<name>A0A2P5XE86_GOSBA</name>
<dbReference type="GO" id="GO:0003779">
    <property type="term" value="F:actin binding"/>
    <property type="evidence" value="ECO:0007669"/>
    <property type="project" value="InterPro"/>
</dbReference>
<dbReference type="Pfam" id="PF13393">
    <property type="entry name" value="tRNA-synt_His"/>
    <property type="match status" value="1"/>
</dbReference>
<evidence type="ECO:0000256" key="8">
    <source>
        <dbReference type="ARBA" id="ARBA00022917"/>
    </source>
</evidence>
<comment type="similarity">
    <text evidence="1">Belongs to the PPR family. PCMP-H subfamily.</text>
</comment>
<dbReference type="PANTHER" id="PTHR47926:SF541">
    <property type="entry name" value="DYW DOMAIN-CONTAINING PROTEIN"/>
    <property type="match status" value="1"/>
</dbReference>
<dbReference type="Gene3D" id="3.40.50.800">
    <property type="entry name" value="Anticodon-binding domain"/>
    <property type="match status" value="1"/>
</dbReference>
<keyword evidence="4" id="KW-0436">Ligase</keyword>
<evidence type="ECO:0000259" key="13">
    <source>
        <dbReference type="Pfam" id="PF13393"/>
    </source>
</evidence>
<evidence type="ECO:0000256" key="7">
    <source>
        <dbReference type="ARBA" id="ARBA00022840"/>
    </source>
</evidence>
<sequence length="1444" mass="160267">MSSLLESCKLMDQSSSALSTVAIASAALSCEAARANLSAFDLTDSGDGSVSKEDIGVSSDIKVLLNSSKLAVSSNKGDDKVNTDSFSKIPVVYGNVREAVKSLHSVIRVVSNSGEKLGGKVLHLCFELRNLGEDSLQRVRSNLGSVGVEGLKGIFEKECLSEESLRNGVKLAVEAGLEKDYVKLVKDVELVLRIVWKIVAWEAVSAFFVLEGVEFLNEKTGGKGGEFDGGNVKAEKKKKKKVLLGKGTSVIVEMIKDRLMSKGEGLEKIVEEFLSFLDPKSADFDGLLKKVKEILESNESRRIPKTPKGTRDFAKEQMTIRKKAFSIITKVFERHCATALDTPAFELKETLTGKYGEDSKLIYDLADQIKLNHRKLLDGVLEICGVPPAKFRTICSSIDKLDKQSFEQVEEKGLSVETADKIGTFVKIRGPPLELLSKIMGGTEGSELLKHNASKEALGDLSILFDALYKSRCIDKVVFDLSLARGLDYYTGVIFEAAFKGGVQVGSIGAGGRYDNLIGNFGTKQVPAVGMSLGIERVLTIMEEKAQNQAVRATETQVLVAILGDKLAVAAELVSELWDVDIKAEYKVHKKVMKHIEYAIDSKIPWMVIVGERELNEGIVKLKNIETTTEEAIPRTWRPGVLRPVVAAACLLRCELVLGSDFIRTVANRYASQLQLCYPQTLASFSLAKTIHSHMITFGFHPRGHLLNRLIDVYGKSSKIIYAHHLFDQIPEPDIASRTSLLLAYSLSGDVKTAQKMFEETPLSIRDSVFYNAMITGYSRNEDGNSCIELFRQMLRDEFRPDDFTFTTVLGGLARVVNKVMQCKQLHGLVLKTGTGFFTSVLNALVSVYVNCGLMFEARKLFDEIDTKDELSWTTIVTGYVRNDELDAARELVDGMSEKLAVAWNAMISGYVHCNRYDEAVDMFRNMYFMGIKIDEFAYTSVISCCANAGLFHLGKQVHCYVLRTEAKPTVDFSLPVNNALITLYCKCDKVDWARRIFDNMPVRDIVSWNAILSGYVNAGRIDEGRFFFSQMPERNHLTWNVMISGLAQNGFGEEGLKLFNQMKSEGFQPCDYAFAGAISSCSTLGALENGRQLHAQLVRLGLDSSLSAGNALITMYARCGVVEASNLLFLTMPYLDSVSWNAMIAALGQHGHGIQALELFEQMLEAGISPDRITFLTILSACSHAGLVKESRYYFNLMDRLYGITPGEDHYARLVDVLCRAGKFLEANDVISSMPFEPGAAVWEALLAGCRTHGNVDLGIQAAERLIELMPHHDGSYVLLSNMYATAGRWNDAANARKLMRDRGVRKEPGCSWVEVENKVHVFLVDDTVHPEVQAVYSYLNKLVPEMKRLGYVPDTKFVLHDIESDQKERVLSAHSEKLAVAFALMRLPRGATVRVFKNLRICGDCHNAFKFMSKVMGREIVVRDAKRFHHFRDSQCSCGDYW</sequence>
<dbReference type="Pfam" id="PF01535">
    <property type="entry name" value="PPR"/>
    <property type="match status" value="5"/>
</dbReference>
<feature type="domain" description="Class II Histidinyl-tRNA synthetase (HisRS)-like catalytic core" evidence="13">
    <location>
        <begin position="369"/>
        <end position="538"/>
    </location>
</feature>
<evidence type="ECO:0000256" key="1">
    <source>
        <dbReference type="ARBA" id="ARBA00006643"/>
    </source>
</evidence>
<evidence type="ECO:0000256" key="5">
    <source>
        <dbReference type="ARBA" id="ARBA00022737"/>
    </source>
</evidence>
<dbReference type="InterPro" id="IPR046848">
    <property type="entry name" value="E_motif"/>
</dbReference>
<feature type="domain" description="Anticodon-binding" evidence="12">
    <location>
        <begin position="557"/>
        <end position="635"/>
    </location>
</feature>
<dbReference type="InterPro" id="IPR002885">
    <property type="entry name" value="PPR_rpt"/>
</dbReference>
<keyword evidence="7" id="KW-0067">ATP-binding</keyword>
<feature type="repeat" description="PPR" evidence="11">
    <location>
        <begin position="1137"/>
        <end position="1171"/>
    </location>
</feature>
<feature type="domain" description="DYW" evidence="14">
    <location>
        <begin position="1352"/>
        <end position="1444"/>
    </location>
</feature>
<feature type="repeat" description="PPR" evidence="11">
    <location>
        <begin position="767"/>
        <end position="801"/>
    </location>
</feature>
<feature type="repeat" description="PPR" evidence="11">
    <location>
        <begin position="869"/>
        <end position="899"/>
    </location>
</feature>
<dbReference type="PANTHER" id="PTHR47926">
    <property type="entry name" value="PENTATRICOPEPTIDE REPEAT-CONTAINING PROTEIN"/>
    <property type="match status" value="1"/>
</dbReference>
<feature type="repeat" description="PPR" evidence="11">
    <location>
        <begin position="900"/>
        <end position="934"/>
    </location>
</feature>
<dbReference type="FunFam" id="3.40.50.800:FF:000012">
    <property type="entry name" value="Histidine--tRNA ligase, cytoplasmic"/>
    <property type="match status" value="1"/>
</dbReference>
<dbReference type="GO" id="GO:0008270">
    <property type="term" value="F:zinc ion binding"/>
    <property type="evidence" value="ECO:0007669"/>
    <property type="project" value="InterPro"/>
</dbReference>
<dbReference type="GO" id="GO:0006412">
    <property type="term" value="P:translation"/>
    <property type="evidence" value="ECO:0007669"/>
    <property type="project" value="UniProtKB-KW"/>
</dbReference>
<evidence type="ECO:0000256" key="9">
    <source>
        <dbReference type="ARBA" id="ARBA00023146"/>
    </source>
</evidence>
<dbReference type="GO" id="GO:0009451">
    <property type="term" value="P:RNA modification"/>
    <property type="evidence" value="ECO:0007669"/>
    <property type="project" value="InterPro"/>
</dbReference>
<keyword evidence="6" id="KW-0547">Nucleotide-binding</keyword>
<evidence type="ECO:0000259" key="14">
    <source>
        <dbReference type="Pfam" id="PF14432"/>
    </source>
</evidence>
<evidence type="ECO:0000259" key="12">
    <source>
        <dbReference type="Pfam" id="PF03129"/>
    </source>
</evidence>
<gene>
    <name evidence="15" type="ORF">GOBAR_AA19031</name>
</gene>
<dbReference type="Pfam" id="PF14432">
    <property type="entry name" value="DYW_deaminase"/>
    <property type="match status" value="1"/>
</dbReference>
<feature type="repeat" description="PPR" evidence="11">
    <location>
        <begin position="1036"/>
        <end position="1070"/>
    </location>
</feature>
<protein>
    <recommendedName>
        <fullName evidence="3">histidine--tRNA ligase</fullName>
        <ecNumber evidence="3">6.1.1.21</ecNumber>
    </recommendedName>
</protein>
<dbReference type="InterPro" id="IPR012510">
    <property type="entry name" value="Actin-binding_Xin_repeat"/>
</dbReference>
<dbReference type="GO" id="GO:0005524">
    <property type="term" value="F:ATP binding"/>
    <property type="evidence" value="ECO:0007669"/>
    <property type="project" value="UniProtKB-KW"/>
</dbReference>
<dbReference type="Gene3D" id="3.30.930.10">
    <property type="entry name" value="Bira Bifunctional Protein, Domain 2"/>
    <property type="match status" value="2"/>
</dbReference>
<dbReference type="SUPFAM" id="SSF52954">
    <property type="entry name" value="Class II aaRS ABD-related"/>
    <property type="match status" value="1"/>
</dbReference>
<comment type="similarity">
    <text evidence="2">Belongs to the class-II aminoacyl-tRNA synthetase family.</text>
</comment>
<dbReference type="GO" id="GO:0030054">
    <property type="term" value="C:cell junction"/>
    <property type="evidence" value="ECO:0007669"/>
    <property type="project" value="InterPro"/>
</dbReference>
<dbReference type="Pfam" id="PF20431">
    <property type="entry name" value="E_motif"/>
    <property type="match status" value="1"/>
</dbReference>
<dbReference type="Gene3D" id="1.25.40.10">
    <property type="entry name" value="Tetratricopeptide repeat domain"/>
    <property type="match status" value="4"/>
</dbReference>
<dbReference type="Pfam" id="PF03129">
    <property type="entry name" value="HGTP_anticodon"/>
    <property type="match status" value="1"/>
</dbReference>